<comment type="similarity">
    <text evidence="2">Belongs to the glycosyltransferase 31 family.</text>
</comment>
<comment type="subcellular location">
    <subcellularLocation>
        <location evidence="1">Golgi apparatus membrane</location>
        <topology evidence="1">Single-pass type II membrane protein</topology>
    </subcellularLocation>
</comment>
<dbReference type="GO" id="GO:0016758">
    <property type="term" value="F:hexosyltransferase activity"/>
    <property type="evidence" value="ECO:0007669"/>
    <property type="project" value="InterPro"/>
</dbReference>
<dbReference type="Proteomes" id="UP001474421">
    <property type="component" value="Unassembled WGS sequence"/>
</dbReference>
<keyword evidence="11" id="KW-1185">Reference proteome</keyword>
<dbReference type="GO" id="GO:0000139">
    <property type="term" value="C:Golgi membrane"/>
    <property type="evidence" value="ECO:0007669"/>
    <property type="project" value="UniProtKB-SubCell"/>
</dbReference>
<dbReference type="Pfam" id="PF01762">
    <property type="entry name" value="Galactosyl_T"/>
    <property type="match status" value="1"/>
</dbReference>
<dbReference type="AlphaFoldDB" id="A0AAW1BVK4"/>
<keyword evidence="8" id="KW-0333">Golgi apparatus</keyword>
<protein>
    <submittedName>
        <fullName evidence="10">Beta-C3-galactosyltransferase 4-like</fullName>
    </submittedName>
</protein>
<gene>
    <name evidence="10" type="ORF">NXF25_004801</name>
</gene>
<keyword evidence="4" id="KW-0808">Transferase</keyword>
<proteinExistence type="inferred from homology"/>
<keyword evidence="9" id="KW-0472">Membrane</keyword>
<evidence type="ECO:0000256" key="4">
    <source>
        <dbReference type="ARBA" id="ARBA00022679"/>
    </source>
</evidence>
<accession>A0AAW1BVK4</accession>
<keyword evidence="7" id="KW-1133">Transmembrane helix</keyword>
<evidence type="ECO:0000256" key="5">
    <source>
        <dbReference type="ARBA" id="ARBA00022692"/>
    </source>
</evidence>
<reference evidence="10 11" key="1">
    <citation type="journal article" date="2024" name="Proc. Natl. Acad. Sci. U.S.A.">
        <title>The genetic regulatory architecture and epigenomic basis for age-related changes in rattlesnake venom.</title>
        <authorList>
            <person name="Hogan M.P."/>
            <person name="Holding M.L."/>
            <person name="Nystrom G.S."/>
            <person name="Colston T.J."/>
            <person name="Bartlett D.A."/>
            <person name="Mason A.J."/>
            <person name="Ellsworth S.A."/>
            <person name="Rautsaw R.M."/>
            <person name="Lawrence K.C."/>
            <person name="Strickland J.L."/>
            <person name="He B."/>
            <person name="Fraser P."/>
            <person name="Margres M.J."/>
            <person name="Gilbert D.M."/>
            <person name="Gibbs H.L."/>
            <person name="Parkinson C.L."/>
            <person name="Rokyta D.R."/>
        </authorList>
    </citation>
    <scope>NUCLEOTIDE SEQUENCE [LARGE SCALE GENOMIC DNA]</scope>
    <source>
        <strain evidence="10">DRR0105</strain>
    </source>
</reference>
<evidence type="ECO:0000256" key="8">
    <source>
        <dbReference type="ARBA" id="ARBA00023034"/>
    </source>
</evidence>
<sequence length="103" mass="11521">MGRILWHVAPIRNPRSRHYLPAQLYLEASFPLYCSGPTYVLSTPATMLAATHHLLLVPMEDAFVGLCAHRASIAPRHLACLARFDHFPPDACCYREVLFSGTT</sequence>
<evidence type="ECO:0000256" key="7">
    <source>
        <dbReference type="ARBA" id="ARBA00022989"/>
    </source>
</evidence>
<evidence type="ECO:0000313" key="10">
    <source>
        <dbReference type="EMBL" id="KAK9406027.1"/>
    </source>
</evidence>
<keyword evidence="5" id="KW-0812">Transmembrane</keyword>
<evidence type="ECO:0000313" key="11">
    <source>
        <dbReference type="Proteomes" id="UP001474421"/>
    </source>
</evidence>
<evidence type="ECO:0000256" key="9">
    <source>
        <dbReference type="ARBA" id="ARBA00023136"/>
    </source>
</evidence>
<evidence type="ECO:0000256" key="1">
    <source>
        <dbReference type="ARBA" id="ARBA00004323"/>
    </source>
</evidence>
<dbReference type="InterPro" id="IPR002659">
    <property type="entry name" value="Glyco_trans_31"/>
</dbReference>
<keyword evidence="6" id="KW-0735">Signal-anchor</keyword>
<evidence type="ECO:0000256" key="6">
    <source>
        <dbReference type="ARBA" id="ARBA00022968"/>
    </source>
</evidence>
<organism evidence="10 11">
    <name type="scientific">Crotalus adamanteus</name>
    <name type="common">Eastern diamondback rattlesnake</name>
    <dbReference type="NCBI Taxonomy" id="8729"/>
    <lineage>
        <taxon>Eukaryota</taxon>
        <taxon>Metazoa</taxon>
        <taxon>Chordata</taxon>
        <taxon>Craniata</taxon>
        <taxon>Vertebrata</taxon>
        <taxon>Euteleostomi</taxon>
        <taxon>Lepidosauria</taxon>
        <taxon>Squamata</taxon>
        <taxon>Bifurcata</taxon>
        <taxon>Unidentata</taxon>
        <taxon>Episquamata</taxon>
        <taxon>Toxicofera</taxon>
        <taxon>Serpentes</taxon>
        <taxon>Colubroidea</taxon>
        <taxon>Viperidae</taxon>
        <taxon>Crotalinae</taxon>
        <taxon>Crotalus</taxon>
    </lineage>
</organism>
<keyword evidence="3" id="KW-0328">Glycosyltransferase</keyword>
<name>A0AAW1BVK4_CROAD</name>
<evidence type="ECO:0000256" key="2">
    <source>
        <dbReference type="ARBA" id="ARBA00008661"/>
    </source>
</evidence>
<evidence type="ECO:0000256" key="3">
    <source>
        <dbReference type="ARBA" id="ARBA00022676"/>
    </source>
</evidence>
<comment type="caution">
    <text evidence="10">The sequence shown here is derived from an EMBL/GenBank/DDBJ whole genome shotgun (WGS) entry which is preliminary data.</text>
</comment>
<dbReference type="EMBL" id="JAOTOJ010000002">
    <property type="protein sequence ID" value="KAK9406027.1"/>
    <property type="molecule type" value="Genomic_DNA"/>
</dbReference>